<evidence type="ECO:0000313" key="3">
    <source>
        <dbReference type="Proteomes" id="UP000198640"/>
    </source>
</evidence>
<keyword evidence="1" id="KW-0812">Transmembrane</keyword>
<protein>
    <submittedName>
        <fullName evidence="2">Hydroxylaminobenzene mutase</fullName>
    </submittedName>
</protein>
<dbReference type="InterPro" id="IPR058965">
    <property type="entry name" value="SOI/HabA-like"/>
</dbReference>
<evidence type="ECO:0000313" key="2">
    <source>
        <dbReference type="EMBL" id="SDY68887.1"/>
    </source>
</evidence>
<keyword evidence="1" id="KW-1133">Transmembrane helix</keyword>
<keyword evidence="3" id="KW-1185">Reference proteome</keyword>
<gene>
    <name evidence="2" type="ORF">SAMN05421881_10548</name>
</gene>
<dbReference type="STRING" id="44576.SAMN05421881_10548"/>
<name>A0A1H3LWI1_9PROT</name>
<sequence>MNLSLFRHAFVLILLALISGLFVSSMAVPRLGLAAHTIGILGGVLLIAIGAIWQHFHLSGRQYFWLQWSWLYSSYANWLGCLIGAILGTGQTTPVASAGFVGNAAAENLVGMTLGSVVLTSFIAVGLSLWGLRRHAV</sequence>
<feature type="transmembrane region" description="Helical" evidence="1">
    <location>
        <begin position="109"/>
        <end position="132"/>
    </location>
</feature>
<dbReference type="Proteomes" id="UP000198640">
    <property type="component" value="Unassembled WGS sequence"/>
</dbReference>
<keyword evidence="1" id="KW-0472">Membrane</keyword>
<dbReference type="RefSeq" id="WP_090415141.1">
    <property type="nucleotide sequence ID" value="NZ_FNOY01000054.1"/>
</dbReference>
<organism evidence="2 3">
    <name type="scientific">Nitrosomonas halophila</name>
    <dbReference type="NCBI Taxonomy" id="44576"/>
    <lineage>
        <taxon>Bacteria</taxon>
        <taxon>Pseudomonadati</taxon>
        <taxon>Pseudomonadota</taxon>
        <taxon>Betaproteobacteria</taxon>
        <taxon>Nitrosomonadales</taxon>
        <taxon>Nitrosomonadaceae</taxon>
        <taxon>Nitrosomonas</taxon>
    </lineage>
</organism>
<feature type="transmembrane region" description="Helical" evidence="1">
    <location>
        <begin position="68"/>
        <end position="89"/>
    </location>
</feature>
<dbReference type="AlphaFoldDB" id="A0A1H3LWI1"/>
<dbReference type="EMBL" id="FNOY01000054">
    <property type="protein sequence ID" value="SDY68887.1"/>
    <property type="molecule type" value="Genomic_DNA"/>
</dbReference>
<accession>A0A1H3LWI1</accession>
<dbReference type="OrthoDB" id="8890837at2"/>
<dbReference type="Pfam" id="PF26512">
    <property type="entry name" value="SOI"/>
    <property type="match status" value="1"/>
</dbReference>
<reference evidence="2 3" key="1">
    <citation type="submission" date="2016-10" db="EMBL/GenBank/DDBJ databases">
        <authorList>
            <person name="de Groot N.N."/>
        </authorList>
    </citation>
    <scope>NUCLEOTIDE SEQUENCE [LARGE SCALE GENOMIC DNA]</scope>
    <source>
        <strain evidence="2 3">Nm1</strain>
    </source>
</reference>
<evidence type="ECO:0000256" key="1">
    <source>
        <dbReference type="SAM" id="Phobius"/>
    </source>
</evidence>
<feature type="transmembrane region" description="Helical" evidence="1">
    <location>
        <begin position="37"/>
        <end position="56"/>
    </location>
</feature>
<proteinExistence type="predicted"/>